<gene>
    <name evidence="2" type="ORF">Vafri_17370</name>
</gene>
<name>A0A8J4BQC3_9CHLO</name>
<feature type="compositionally biased region" description="Low complexity" evidence="1">
    <location>
        <begin position="25"/>
        <end position="55"/>
    </location>
</feature>
<keyword evidence="3" id="KW-1185">Reference proteome</keyword>
<dbReference type="Proteomes" id="UP000747399">
    <property type="component" value="Unassembled WGS sequence"/>
</dbReference>
<reference evidence="2" key="1">
    <citation type="journal article" date="2021" name="Proc. Natl. Acad. Sci. U.S.A.">
        <title>Three genomes in the algal genus Volvox reveal the fate of a haploid sex-determining region after a transition to homothallism.</title>
        <authorList>
            <person name="Yamamoto K."/>
            <person name="Hamaji T."/>
            <person name="Kawai-Toyooka H."/>
            <person name="Matsuzaki R."/>
            <person name="Takahashi F."/>
            <person name="Nishimura Y."/>
            <person name="Kawachi M."/>
            <person name="Noguchi H."/>
            <person name="Minakuchi Y."/>
            <person name="Umen J.G."/>
            <person name="Toyoda A."/>
            <person name="Nozaki H."/>
        </authorList>
    </citation>
    <scope>NUCLEOTIDE SEQUENCE</scope>
    <source>
        <strain evidence="2">NIES-3780</strain>
    </source>
</reference>
<accession>A0A8J4BQC3</accession>
<dbReference type="EMBL" id="BNCO01000056">
    <property type="protein sequence ID" value="GIL63271.1"/>
    <property type="molecule type" value="Genomic_DNA"/>
</dbReference>
<feature type="compositionally biased region" description="Basic residues" evidence="1">
    <location>
        <begin position="98"/>
        <end position="110"/>
    </location>
</feature>
<feature type="region of interest" description="Disordered" evidence="1">
    <location>
        <begin position="90"/>
        <end position="110"/>
    </location>
</feature>
<sequence length="110" mass="12678">MVSETYPEHSLILPTWWDHTWRSLPTPNTQHPTPNTQHPTPNTQHPTPNTQHPTPNIRPRKTRVLTDPRGGKRRREQHWVLSVPAALAAAAAGSPGWPRRRFASPRKWRI</sequence>
<evidence type="ECO:0000256" key="1">
    <source>
        <dbReference type="SAM" id="MobiDB-lite"/>
    </source>
</evidence>
<dbReference type="AlphaFoldDB" id="A0A8J4BQC3"/>
<evidence type="ECO:0000313" key="3">
    <source>
        <dbReference type="Proteomes" id="UP000747399"/>
    </source>
</evidence>
<comment type="caution">
    <text evidence="2">The sequence shown here is derived from an EMBL/GenBank/DDBJ whole genome shotgun (WGS) entry which is preliminary data.</text>
</comment>
<feature type="region of interest" description="Disordered" evidence="1">
    <location>
        <begin position="22"/>
        <end position="77"/>
    </location>
</feature>
<evidence type="ECO:0000313" key="2">
    <source>
        <dbReference type="EMBL" id="GIL63271.1"/>
    </source>
</evidence>
<proteinExistence type="predicted"/>
<protein>
    <submittedName>
        <fullName evidence="2">Uncharacterized protein</fullName>
    </submittedName>
</protein>
<organism evidence="2 3">
    <name type="scientific">Volvox africanus</name>
    <dbReference type="NCBI Taxonomy" id="51714"/>
    <lineage>
        <taxon>Eukaryota</taxon>
        <taxon>Viridiplantae</taxon>
        <taxon>Chlorophyta</taxon>
        <taxon>core chlorophytes</taxon>
        <taxon>Chlorophyceae</taxon>
        <taxon>CS clade</taxon>
        <taxon>Chlamydomonadales</taxon>
        <taxon>Volvocaceae</taxon>
        <taxon>Volvox</taxon>
    </lineage>
</organism>